<reference evidence="1" key="1">
    <citation type="submission" date="2021-08" db="EMBL/GenBank/DDBJ databases">
        <title>The first chromosome-level gecko genome reveals the dynamic sex chromosomes of Neotropical dwarf geckos (Sphaerodactylidae: Sphaerodactylus).</title>
        <authorList>
            <person name="Pinto B.J."/>
            <person name="Keating S.E."/>
            <person name="Gamble T."/>
        </authorList>
    </citation>
    <scope>NUCLEOTIDE SEQUENCE</scope>
    <source>
        <strain evidence="1">TG3544</strain>
    </source>
</reference>
<dbReference type="EMBL" id="CM037628">
    <property type="protein sequence ID" value="KAH7997328.1"/>
    <property type="molecule type" value="Genomic_DNA"/>
</dbReference>
<gene>
    <name evidence="1" type="ORF">K3G42_014788</name>
</gene>
<organism evidence="1 2">
    <name type="scientific">Sphaerodactylus townsendi</name>
    <dbReference type="NCBI Taxonomy" id="933632"/>
    <lineage>
        <taxon>Eukaryota</taxon>
        <taxon>Metazoa</taxon>
        <taxon>Chordata</taxon>
        <taxon>Craniata</taxon>
        <taxon>Vertebrata</taxon>
        <taxon>Euteleostomi</taxon>
        <taxon>Lepidosauria</taxon>
        <taxon>Squamata</taxon>
        <taxon>Bifurcata</taxon>
        <taxon>Gekkota</taxon>
        <taxon>Sphaerodactylidae</taxon>
        <taxon>Sphaerodactylus</taxon>
    </lineage>
</organism>
<protein>
    <submittedName>
        <fullName evidence="1">Uncharacterized protein</fullName>
    </submittedName>
</protein>
<sequence length="443" mass="46963">MANEASGIPSLQILLFRCILHLFFFGCIRFQKIPCCGPPESRKRTFYHACVNIISIGFAYTSFMVVPSGNATTVRKGSSTICSTLLALYVEKNHLTGYDWFGLAGSTLGVVIMVVPDLLNLDKSTQLYDALGYLLACMGGVLLALGLVIFRSLDFPAKLVTVTFLFGAVGSVLCLPAMFLLQDPVLPEDLLTWTCMLSGSVAGRFLPGPDHAGSAGSGRLGPGQINAGSAVAVDARVLAQINAGSGSSGRFRLGPDHAGMAVDASPVRPRSLARQRSSGRFLVWLQITGSCGSSGRFRVWARSLVQAAAGSSGRFPGLGPDQWCSSSGRFRSGPDHEAACSSGRFRSGPDHEAACSSVRLARPRSRRQRSSGRLPKHSTRQRVAVDVSGLAQITRQRVAVDVSGLAQITRQRVAVDVSGLGQITRQRVAVDVSGLGPDHEGSG</sequence>
<evidence type="ECO:0000313" key="1">
    <source>
        <dbReference type="EMBL" id="KAH7997328.1"/>
    </source>
</evidence>
<name>A0ACB8EX67_9SAUR</name>
<accession>A0ACB8EX67</accession>
<dbReference type="Proteomes" id="UP000827872">
    <property type="component" value="Linkage Group LG15"/>
</dbReference>
<keyword evidence="2" id="KW-1185">Reference proteome</keyword>
<evidence type="ECO:0000313" key="2">
    <source>
        <dbReference type="Proteomes" id="UP000827872"/>
    </source>
</evidence>
<proteinExistence type="predicted"/>
<comment type="caution">
    <text evidence="1">The sequence shown here is derived from an EMBL/GenBank/DDBJ whole genome shotgun (WGS) entry which is preliminary data.</text>
</comment>